<reference evidence="1 2" key="1">
    <citation type="submission" date="2019-05" db="EMBL/GenBank/DDBJ databases">
        <title>Another draft genome of Portunus trituberculatus and its Hox gene families provides insights of decapod evolution.</title>
        <authorList>
            <person name="Jeong J.-H."/>
            <person name="Song I."/>
            <person name="Kim S."/>
            <person name="Choi T."/>
            <person name="Kim D."/>
            <person name="Ryu S."/>
            <person name="Kim W."/>
        </authorList>
    </citation>
    <scope>NUCLEOTIDE SEQUENCE [LARGE SCALE GENOMIC DNA]</scope>
    <source>
        <tissue evidence="1">Muscle</tissue>
    </source>
</reference>
<dbReference type="EMBL" id="VSRR010025686">
    <property type="protein sequence ID" value="MPC67042.1"/>
    <property type="molecule type" value="Genomic_DNA"/>
</dbReference>
<evidence type="ECO:0000313" key="1">
    <source>
        <dbReference type="EMBL" id="MPC67042.1"/>
    </source>
</evidence>
<gene>
    <name evidence="1" type="ORF">E2C01_061202</name>
</gene>
<proteinExistence type="predicted"/>
<accession>A0A5B7H7H6</accession>
<dbReference type="Proteomes" id="UP000324222">
    <property type="component" value="Unassembled WGS sequence"/>
</dbReference>
<dbReference type="AlphaFoldDB" id="A0A5B7H7H6"/>
<sequence length="225" mass="23981">MGAALQRLIEQVPRLARLHTQEQCPPYERMLDVVALQEVCRGWQRCGDGSLTFSCGGAASQGPRTWLLAAHMTHGMPSDARYWKVSVTSTSSPSPVPSPTQAWHPEGSLTFGRGKSRGKFHNSVLVTIKPAVLAAAVTLVSVCNSGSFSVAHDMPTSLLSNHFALETTLQVQLAPAVLNGAIIQDGGPCDPCGGVALYDRLLHTVKGLAASLRVLGRLGTSQRWS</sequence>
<keyword evidence="2" id="KW-1185">Reference proteome</keyword>
<evidence type="ECO:0000313" key="2">
    <source>
        <dbReference type="Proteomes" id="UP000324222"/>
    </source>
</evidence>
<comment type="caution">
    <text evidence="1">The sequence shown here is derived from an EMBL/GenBank/DDBJ whole genome shotgun (WGS) entry which is preliminary data.</text>
</comment>
<name>A0A5B7H7H6_PORTR</name>
<protein>
    <submittedName>
        <fullName evidence="1">Uncharacterized protein</fullName>
    </submittedName>
</protein>
<organism evidence="1 2">
    <name type="scientific">Portunus trituberculatus</name>
    <name type="common">Swimming crab</name>
    <name type="synonym">Neptunus trituberculatus</name>
    <dbReference type="NCBI Taxonomy" id="210409"/>
    <lineage>
        <taxon>Eukaryota</taxon>
        <taxon>Metazoa</taxon>
        <taxon>Ecdysozoa</taxon>
        <taxon>Arthropoda</taxon>
        <taxon>Crustacea</taxon>
        <taxon>Multicrustacea</taxon>
        <taxon>Malacostraca</taxon>
        <taxon>Eumalacostraca</taxon>
        <taxon>Eucarida</taxon>
        <taxon>Decapoda</taxon>
        <taxon>Pleocyemata</taxon>
        <taxon>Brachyura</taxon>
        <taxon>Eubrachyura</taxon>
        <taxon>Portunoidea</taxon>
        <taxon>Portunidae</taxon>
        <taxon>Portuninae</taxon>
        <taxon>Portunus</taxon>
    </lineage>
</organism>